<organism evidence="7 8">
    <name type="scientific">Candidatus Solincola sediminis</name>
    <dbReference type="NCBI Taxonomy" id="1797199"/>
    <lineage>
        <taxon>Bacteria</taxon>
        <taxon>Bacillati</taxon>
        <taxon>Actinomycetota</taxon>
        <taxon>Candidatus Geothermincolia</taxon>
        <taxon>Candidatus Geothermincolales</taxon>
        <taxon>Candidatus Geothermincolaceae</taxon>
        <taxon>Candidatus Solincola</taxon>
    </lineage>
</organism>
<protein>
    <recommendedName>
        <fullName evidence="2">histidine kinase</fullName>
        <ecNumber evidence="2">2.7.13.3</ecNumber>
    </recommendedName>
</protein>
<dbReference type="EMBL" id="MELK01000053">
    <property type="protein sequence ID" value="OFW55504.1"/>
    <property type="molecule type" value="Genomic_DNA"/>
</dbReference>
<keyword evidence="3" id="KW-0597">Phosphoprotein</keyword>
<sequence length="162" mass="18024">MIRDDITVRSLIEECVEFKRPLAKASGIVLDADIKDSRASLQGDRRLLRAAVSNLIDAAMKHTRYGGHVAVGHEASHDRDSITVTYSGDGIPYDELCEMQDIFCRSNRVHEGDSQEFNRRLIGLSIARDVADLHSGRIGVRSREGKGATFSIHLPRYCMQAV</sequence>
<keyword evidence="4" id="KW-0808">Transferase</keyword>
<dbReference type="SUPFAM" id="SSF55874">
    <property type="entry name" value="ATPase domain of HSP90 chaperone/DNA topoisomerase II/histidine kinase"/>
    <property type="match status" value="1"/>
</dbReference>
<dbReference type="CDD" id="cd00075">
    <property type="entry name" value="HATPase"/>
    <property type="match status" value="1"/>
</dbReference>
<dbReference type="AlphaFoldDB" id="A0A1F2WF81"/>
<comment type="caution">
    <text evidence="7">The sequence shown here is derived from an EMBL/GenBank/DDBJ whole genome shotgun (WGS) entry which is preliminary data.</text>
</comment>
<dbReference type="InterPro" id="IPR005467">
    <property type="entry name" value="His_kinase_dom"/>
</dbReference>
<dbReference type="PANTHER" id="PTHR43547:SF2">
    <property type="entry name" value="HYBRID SIGNAL TRANSDUCTION HISTIDINE KINASE C"/>
    <property type="match status" value="1"/>
</dbReference>
<keyword evidence="5" id="KW-0902">Two-component regulatory system</keyword>
<evidence type="ECO:0000256" key="5">
    <source>
        <dbReference type="ARBA" id="ARBA00023012"/>
    </source>
</evidence>
<name>A0A1F2WF81_9ACTN</name>
<accession>A0A1F2WF81</accession>
<evidence type="ECO:0000313" key="8">
    <source>
        <dbReference type="Proteomes" id="UP000177876"/>
    </source>
</evidence>
<evidence type="ECO:0000313" key="7">
    <source>
        <dbReference type="EMBL" id="OFW55504.1"/>
    </source>
</evidence>
<proteinExistence type="predicted"/>
<evidence type="ECO:0000256" key="1">
    <source>
        <dbReference type="ARBA" id="ARBA00000085"/>
    </source>
</evidence>
<dbReference type="Proteomes" id="UP000177876">
    <property type="component" value="Unassembled WGS sequence"/>
</dbReference>
<evidence type="ECO:0000256" key="4">
    <source>
        <dbReference type="ARBA" id="ARBA00022777"/>
    </source>
</evidence>
<keyword evidence="4" id="KW-0418">Kinase</keyword>
<gene>
    <name evidence="7" type="ORF">A2Y75_09285</name>
</gene>
<evidence type="ECO:0000256" key="3">
    <source>
        <dbReference type="ARBA" id="ARBA00022553"/>
    </source>
</evidence>
<dbReference type="STRING" id="1797197.A2Y75_09285"/>
<feature type="domain" description="Histidine kinase" evidence="6">
    <location>
        <begin position="1"/>
        <end position="158"/>
    </location>
</feature>
<dbReference type="GO" id="GO:0000155">
    <property type="term" value="F:phosphorelay sensor kinase activity"/>
    <property type="evidence" value="ECO:0007669"/>
    <property type="project" value="TreeGrafter"/>
</dbReference>
<evidence type="ECO:0000259" key="6">
    <source>
        <dbReference type="PROSITE" id="PS50109"/>
    </source>
</evidence>
<reference evidence="7 8" key="1">
    <citation type="journal article" date="2016" name="Nat. Commun.">
        <title>Thousands of microbial genomes shed light on interconnected biogeochemical processes in an aquifer system.</title>
        <authorList>
            <person name="Anantharaman K."/>
            <person name="Brown C.T."/>
            <person name="Hug L.A."/>
            <person name="Sharon I."/>
            <person name="Castelle C.J."/>
            <person name="Probst A.J."/>
            <person name="Thomas B.C."/>
            <person name="Singh A."/>
            <person name="Wilkins M.J."/>
            <person name="Karaoz U."/>
            <person name="Brodie E.L."/>
            <person name="Williams K.H."/>
            <person name="Hubbard S.S."/>
            <person name="Banfield J.F."/>
        </authorList>
    </citation>
    <scope>NUCLEOTIDE SEQUENCE [LARGE SCALE GENOMIC DNA]</scope>
</reference>
<comment type="catalytic activity">
    <reaction evidence="1">
        <text>ATP + protein L-histidine = ADP + protein N-phospho-L-histidine.</text>
        <dbReference type="EC" id="2.7.13.3"/>
    </reaction>
</comment>
<dbReference type="SMART" id="SM00387">
    <property type="entry name" value="HATPase_c"/>
    <property type="match status" value="1"/>
</dbReference>
<dbReference type="InterPro" id="IPR004358">
    <property type="entry name" value="Sig_transdc_His_kin-like_C"/>
</dbReference>
<dbReference type="PROSITE" id="PS50109">
    <property type="entry name" value="HIS_KIN"/>
    <property type="match status" value="1"/>
</dbReference>
<evidence type="ECO:0000256" key="2">
    <source>
        <dbReference type="ARBA" id="ARBA00012438"/>
    </source>
</evidence>
<dbReference type="EC" id="2.7.13.3" evidence="2"/>
<dbReference type="InterPro" id="IPR003594">
    <property type="entry name" value="HATPase_dom"/>
</dbReference>
<dbReference type="PRINTS" id="PR00344">
    <property type="entry name" value="BCTRLSENSOR"/>
</dbReference>
<dbReference type="InterPro" id="IPR036890">
    <property type="entry name" value="HATPase_C_sf"/>
</dbReference>
<dbReference type="Pfam" id="PF02518">
    <property type="entry name" value="HATPase_c"/>
    <property type="match status" value="1"/>
</dbReference>
<dbReference type="Gene3D" id="3.30.565.10">
    <property type="entry name" value="Histidine kinase-like ATPase, C-terminal domain"/>
    <property type="match status" value="1"/>
</dbReference>
<dbReference type="PANTHER" id="PTHR43547">
    <property type="entry name" value="TWO-COMPONENT HISTIDINE KINASE"/>
    <property type="match status" value="1"/>
</dbReference>